<evidence type="ECO:0000256" key="4">
    <source>
        <dbReference type="ARBA" id="ARBA00023163"/>
    </source>
</evidence>
<evidence type="ECO:0000256" key="6">
    <source>
        <dbReference type="PROSITE-ProRule" id="PRU00505"/>
    </source>
</evidence>
<evidence type="ECO:0000256" key="1">
    <source>
        <dbReference type="ARBA" id="ARBA00004123"/>
    </source>
</evidence>
<feature type="region of interest" description="Disordered" evidence="7">
    <location>
        <begin position="836"/>
        <end position="952"/>
    </location>
</feature>
<dbReference type="GO" id="GO:0000981">
    <property type="term" value="F:DNA-binding transcription factor activity, RNA polymerase II-specific"/>
    <property type="evidence" value="ECO:0007669"/>
    <property type="project" value="TreeGrafter"/>
</dbReference>
<name>A0AAV9GST2_9PEZI</name>
<dbReference type="Proteomes" id="UP001321760">
    <property type="component" value="Unassembled WGS sequence"/>
</dbReference>
<evidence type="ECO:0000256" key="7">
    <source>
        <dbReference type="SAM" id="MobiDB-lite"/>
    </source>
</evidence>
<dbReference type="Gene3D" id="6.10.20.40">
    <property type="entry name" value="TEA/ATTS domain"/>
    <property type="match status" value="1"/>
</dbReference>
<reference evidence="9" key="1">
    <citation type="journal article" date="2023" name="Mol. Phylogenet. Evol.">
        <title>Genome-scale phylogeny and comparative genomics of the fungal order Sordariales.</title>
        <authorList>
            <person name="Hensen N."/>
            <person name="Bonometti L."/>
            <person name="Westerberg I."/>
            <person name="Brannstrom I.O."/>
            <person name="Guillou S."/>
            <person name="Cros-Aarteil S."/>
            <person name="Calhoun S."/>
            <person name="Haridas S."/>
            <person name="Kuo A."/>
            <person name="Mondo S."/>
            <person name="Pangilinan J."/>
            <person name="Riley R."/>
            <person name="LaButti K."/>
            <person name="Andreopoulos B."/>
            <person name="Lipzen A."/>
            <person name="Chen C."/>
            <person name="Yan M."/>
            <person name="Daum C."/>
            <person name="Ng V."/>
            <person name="Clum A."/>
            <person name="Steindorff A."/>
            <person name="Ohm R.A."/>
            <person name="Martin F."/>
            <person name="Silar P."/>
            <person name="Natvig D.O."/>
            <person name="Lalanne C."/>
            <person name="Gautier V."/>
            <person name="Ament-Velasquez S.L."/>
            <person name="Kruys A."/>
            <person name="Hutchinson M.I."/>
            <person name="Powell A.J."/>
            <person name="Barry K."/>
            <person name="Miller A.N."/>
            <person name="Grigoriev I.V."/>
            <person name="Debuchy R."/>
            <person name="Gladieux P."/>
            <person name="Hiltunen Thoren M."/>
            <person name="Johannesson H."/>
        </authorList>
    </citation>
    <scope>NUCLEOTIDE SEQUENCE</scope>
    <source>
        <strain evidence="9">PSN243</strain>
    </source>
</reference>
<feature type="domain" description="TEA" evidence="8">
    <location>
        <begin position="131"/>
        <end position="217"/>
    </location>
</feature>
<accession>A0AAV9GST2</accession>
<evidence type="ECO:0000259" key="8">
    <source>
        <dbReference type="PROSITE" id="PS51088"/>
    </source>
</evidence>
<dbReference type="PANTHER" id="PTHR11834">
    <property type="entry name" value="TRANSCRIPTIONAL ENHANCER FACTOR TEF RELATED"/>
    <property type="match status" value="1"/>
</dbReference>
<reference evidence="9" key="2">
    <citation type="submission" date="2023-05" db="EMBL/GenBank/DDBJ databases">
        <authorList>
            <consortium name="Lawrence Berkeley National Laboratory"/>
            <person name="Steindorff A."/>
            <person name="Hensen N."/>
            <person name="Bonometti L."/>
            <person name="Westerberg I."/>
            <person name="Brannstrom I.O."/>
            <person name="Guillou S."/>
            <person name="Cros-Aarteil S."/>
            <person name="Calhoun S."/>
            <person name="Haridas S."/>
            <person name="Kuo A."/>
            <person name="Mondo S."/>
            <person name="Pangilinan J."/>
            <person name="Riley R."/>
            <person name="Labutti K."/>
            <person name="Andreopoulos B."/>
            <person name="Lipzen A."/>
            <person name="Chen C."/>
            <person name="Yanf M."/>
            <person name="Daum C."/>
            <person name="Ng V."/>
            <person name="Clum A."/>
            <person name="Ohm R."/>
            <person name="Martin F."/>
            <person name="Silar P."/>
            <person name="Natvig D."/>
            <person name="Lalanne C."/>
            <person name="Gautier V."/>
            <person name="Ament-Velasquez S.L."/>
            <person name="Kruys A."/>
            <person name="Hutchinson M.I."/>
            <person name="Powell A.J."/>
            <person name="Barry K."/>
            <person name="Miller A.N."/>
            <person name="Grigoriev I.V."/>
            <person name="Debuchy R."/>
            <person name="Gladieux P."/>
            <person name="Thoren M.H."/>
            <person name="Johannesson H."/>
        </authorList>
    </citation>
    <scope>NUCLEOTIDE SEQUENCE</scope>
    <source>
        <strain evidence="9">PSN243</strain>
    </source>
</reference>
<comment type="caution">
    <text evidence="9">The sequence shown here is derived from an EMBL/GenBank/DDBJ whole genome shotgun (WGS) entry which is preliminary data.</text>
</comment>
<dbReference type="PANTHER" id="PTHR11834:SF0">
    <property type="entry name" value="PROTEIN SCALLOPED"/>
    <property type="match status" value="1"/>
</dbReference>
<dbReference type="InterPro" id="IPR000818">
    <property type="entry name" value="TEA/ATTS_dom"/>
</dbReference>
<comment type="subcellular location">
    <subcellularLocation>
        <location evidence="1">Nucleus</location>
    </subcellularLocation>
</comment>
<evidence type="ECO:0000313" key="10">
    <source>
        <dbReference type="Proteomes" id="UP001321760"/>
    </source>
</evidence>
<keyword evidence="5" id="KW-0539">Nucleus</keyword>
<dbReference type="SMART" id="SM00426">
    <property type="entry name" value="TEA"/>
    <property type="match status" value="1"/>
</dbReference>
<comment type="similarity">
    <text evidence="2">Belongs to the TEC1 family.</text>
</comment>
<dbReference type="EMBL" id="MU865927">
    <property type="protein sequence ID" value="KAK4451763.1"/>
    <property type="molecule type" value="Genomic_DNA"/>
</dbReference>
<feature type="compositionally biased region" description="Basic and acidic residues" evidence="7">
    <location>
        <begin position="935"/>
        <end position="946"/>
    </location>
</feature>
<feature type="compositionally biased region" description="Basic and acidic residues" evidence="7">
    <location>
        <begin position="988"/>
        <end position="1005"/>
    </location>
</feature>
<dbReference type="InterPro" id="IPR038096">
    <property type="entry name" value="TEA/ATTS_sf"/>
</dbReference>
<evidence type="ECO:0000313" key="9">
    <source>
        <dbReference type="EMBL" id="KAK4451763.1"/>
    </source>
</evidence>
<keyword evidence="3" id="KW-0805">Transcription regulation</keyword>
<dbReference type="PROSITE" id="PS51088">
    <property type="entry name" value="TEA_2"/>
    <property type="match status" value="1"/>
</dbReference>
<dbReference type="Pfam" id="PF01285">
    <property type="entry name" value="TEA"/>
    <property type="match status" value="1"/>
</dbReference>
<protein>
    <submittedName>
        <fullName evidence="9">Regulatory protein abaA</fullName>
    </submittedName>
</protein>
<keyword evidence="10" id="KW-1185">Reference proteome</keyword>
<feature type="region of interest" description="Disordered" evidence="7">
    <location>
        <begin position="965"/>
        <end position="1029"/>
    </location>
</feature>
<feature type="region of interest" description="Disordered" evidence="7">
    <location>
        <begin position="516"/>
        <end position="552"/>
    </location>
</feature>
<feature type="DNA-binding region" description="TEA" evidence="6">
    <location>
        <begin position="131"/>
        <end position="217"/>
    </location>
</feature>
<proteinExistence type="inferred from homology"/>
<gene>
    <name evidence="9" type="ORF">QBC34DRAFT_400702</name>
</gene>
<dbReference type="AlphaFoldDB" id="A0AAV9GST2"/>
<evidence type="ECO:0000256" key="3">
    <source>
        <dbReference type="ARBA" id="ARBA00023015"/>
    </source>
</evidence>
<feature type="compositionally biased region" description="Polar residues" evidence="7">
    <location>
        <begin position="838"/>
        <end position="855"/>
    </location>
</feature>
<dbReference type="GO" id="GO:0005634">
    <property type="term" value="C:nucleus"/>
    <property type="evidence" value="ECO:0007669"/>
    <property type="project" value="UniProtKB-SubCell"/>
</dbReference>
<keyword evidence="4" id="KW-0804">Transcription</keyword>
<evidence type="ECO:0000256" key="2">
    <source>
        <dbReference type="ARBA" id="ARBA00008421"/>
    </source>
</evidence>
<evidence type="ECO:0000256" key="5">
    <source>
        <dbReference type="ARBA" id="ARBA00023242"/>
    </source>
</evidence>
<feature type="compositionally biased region" description="Low complexity" evidence="7">
    <location>
        <begin position="917"/>
        <end position="929"/>
    </location>
</feature>
<organism evidence="9 10">
    <name type="scientific">Podospora aff. communis PSN243</name>
    <dbReference type="NCBI Taxonomy" id="3040156"/>
    <lineage>
        <taxon>Eukaryota</taxon>
        <taxon>Fungi</taxon>
        <taxon>Dikarya</taxon>
        <taxon>Ascomycota</taxon>
        <taxon>Pezizomycotina</taxon>
        <taxon>Sordariomycetes</taxon>
        <taxon>Sordariomycetidae</taxon>
        <taxon>Sordariales</taxon>
        <taxon>Podosporaceae</taxon>
        <taxon>Podospora</taxon>
    </lineage>
</organism>
<dbReference type="GO" id="GO:0005667">
    <property type="term" value="C:transcription regulator complex"/>
    <property type="evidence" value="ECO:0007669"/>
    <property type="project" value="TreeGrafter"/>
</dbReference>
<dbReference type="InterPro" id="IPR050937">
    <property type="entry name" value="TEC1_TEAD_TF"/>
</dbReference>
<sequence length="1029" mass="113775">MDLPLRVPVLALQCYSPTADYGLESCHGSIAPRQPLGESTGNAQRAKASALLRRISYHRPGPLSSMPPSILTPPIVPTQSFGPTYGPPVPGRLQDRHASQQLERTRKTSANPLFQYWQAFQAYRKKQDEKDDKAEQKWPQVLEDAFLDALLLIPHIGRKKFSVRQSLFGRNMLIGEYLWLAYCATVPPGLEPDESLKRERKQVSSHIQVLKNIFKHNKYCHIFLPKEVKKNKNTTDDPDPVSLKRHPVLVAISEGCLPDERPNYDYFARILALNEQVVIRPKRCWIFVSNRDVAVREDGSGCLATTGEKLPRDQYPHIERNLEREKWAKEEQQIFQGTLLHEYTKSFSQVESSALRELSKEWKTPFPDLHQRLEAMMAANAQNDILTTESQCDFIHMQVMLELNEKRRFPSHSELNSWVEISIDKPHLLHHRWKVETRLVRPAELSYTSGRSAPDTVYKTSAEIAVQYQHRPGCEGPRNGSGDCHCMSQHARRDWVTVPFPADVWAPTLSNCAEYPAHPLMGGNSRRRAKKLKRESDDDEDAKSGSDGHYPTQMDLVPQIAMMQEIFSCPPDEAHENDTESQGSKRWTRRGVILWSFKTIHSIDPSDPKKIRTAEGGKTAWRFLTVLDPVSEYHLQHSLLPGNGSSSGCGFKDSTARNRHFPLGLSASLGRDAVMSPSPSYQQHLNATMSENFSSAWASADVLDSMSGAAPQAYDAHLMGQSTSPSASHSAAYNLLGGYPGHGGLATPPPSACLTNSFSQSFETTTTSADHISSYMTADSQSLPIETPSGHSFVGSGGASAFDVASYSDSQHGLPSWGNPAVTGIDTNAWPTGYIAADNSNQHTNPALNWASTHGASHHPQQQQQQHHHWSAGTTPVDEPPHWVVSAAHSTSTPAIAPRHPQPHPHPHPHAQGMWNQAQAAASCSSTTATDDEHDAASQEWEHVANRDSCSVGGTVSDISREWEEADVSQISGSSASVHGDISGVESSHGHGHVDPGMIKTDRDSSTSPGPRGLKRTREESGSFDGDEY</sequence>
<dbReference type="GO" id="GO:0000978">
    <property type="term" value="F:RNA polymerase II cis-regulatory region sequence-specific DNA binding"/>
    <property type="evidence" value="ECO:0007669"/>
    <property type="project" value="TreeGrafter"/>
</dbReference>